<keyword evidence="2" id="KW-1185">Reference proteome</keyword>
<dbReference type="EMBL" id="CP030862">
    <property type="protein sequence ID" value="AXE23527.1"/>
    <property type="molecule type" value="Genomic_DNA"/>
</dbReference>
<sequence>MAHVQRDSCAVFQDASYVLPATIAPLVEAARAQGWDVKEEIAPHALERLYLTLTADTAAGKGYVYLV</sequence>
<proteinExistence type="predicted"/>
<protein>
    <submittedName>
        <fullName evidence="1">Uncharacterized protein</fullName>
    </submittedName>
</protein>
<organism evidence="1 2">
    <name type="scientific">Streptomyces globosus</name>
    <dbReference type="NCBI Taxonomy" id="68209"/>
    <lineage>
        <taxon>Bacteria</taxon>
        <taxon>Bacillati</taxon>
        <taxon>Actinomycetota</taxon>
        <taxon>Actinomycetes</taxon>
        <taxon>Kitasatosporales</taxon>
        <taxon>Streptomycetaceae</taxon>
        <taxon>Streptomyces</taxon>
    </lineage>
</organism>
<dbReference type="RefSeq" id="WP_114054708.1">
    <property type="nucleotide sequence ID" value="NZ_CP030862.1"/>
</dbReference>
<gene>
    <name evidence="1" type="ORF">C0216_08680</name>
</gene>
<accession>A0A344TY06</accession>
<dbReference type="AlphaFoldDB" id="A0A344TY06"/>
<name>A0A344TY06_9ACTN</name>
<dbReference type="Proteomes" id="UP000252004">
    <property type="component" value="Chromosome"/>
</dbReference>
<evidence type="ECO:0000313" key="2">
    <source>
        <dbReference type="Proteomes" id="UP000252004"/>
    </source>
</evidence>
<evidence type="ECO:0000313" key="1">
    <source>
        <dbReference type="EMBL" id="AXE23527.1"/>
    </source>
</evidence>
<reference evidence="1 2" key="1">
    <citation type="submission" date="2018-01" db="EMBL/GenBank/DDBJ databases">
        <title>Draft genome Sequence of streptomyces globosus LZH-48.</title>
        <authorList>
            <person name="Ran K."/>
            <person name="Li Z."/>
            <person name="Wei S."/>
            <person name="Dong R."/>
        </authorList>
    </citation>
    <scope>NUCLEOTIDE SEQUENCE [LARGE SCALE GENOMIC DNA]</scope>
    <source>
        <strain evidence="1 2">LZH-48</strain>
    </source>
</reference>
<dbReference type="KEGG" id="sgz:C0216_08680"/>